<evidence type="ECO:0000256" key="1">
    <source>
        <dbReference type="SAM" id="MobiDB-lite"/>
    </source>
</evidence>
<accession>A0AAD5UGH2</accession>
<evidence type="ECO:0008006" key="5">
    <source>
        <dbReference type="Google" id="ProtNLM"/>
    </source>
</evidence>
<evidence type="ECO:0000313" key="3">
    <source>
        <dbReference type="EMBL" id="KAJ3254811.1"/>
    </source>
</evidence>
<keyword evidence="2" id="KW-0472">Membrane</keyword>
<evidence type="ECO:0000313" key="4">
    <source>
        <dbReference type="Proteomes" id="UP001210925"/>
    </source>
</evidence>
<name>A0AAD5UGH2_9FUNG</name>
<gene>
    <name evidence="3" type="ORF">HK103_006801</name>
</gene>
<feature type="region of interest" description="Disordered" evidence="1">
    <location>
        <begin position="330"/>
        <end position="359"/>
    </location>
</feature>
<dbReference type="AlphaFoldDB" id="A0AAD5UGH2"/>
<comment type="caution">
    <text evidence="3">The sequence shown here is derived from an EMBL/GenBank/DDBJ whole genome shotgun (WGS) entry which is preliminary data.</text>
</comment>
<keyword evidence="4" id="KW-1185">Reference proteome</keyword>
<keyword evidence="2" id="KW-1133">Transmembrane helix</keyword>
<keyword evidence="2" id="KW-0812">Transmembrane</keyword>
<organism evidence="3 4">
    <name type="scientific">Boothiomyces macroporosus</name>
    <dbReference type="NCBI Taxonomy" id="261099"/>
    <lineage>
        <taxon>Eukaryota</taxon>
        <taxon>Fungi</taxon>
        <taxon>Fungi incertae sedis</taxon>
        <taxon>Chytridiomycota</taxon>
        <taxon>Chytridiomycota incertae sedis</taxon>
        <taxon>Chytridiomycetes</taxon>
        <taxon>Rhizophydiales</taxon>
        <taxon>Terramycetaceae</taxon>
        <taxon>Boothiomyces</taxon>
    </lineage>
</organism>
<dbReference type="EMBL" id="JADGKB010000077">
    <property type="protein sequence ID" value="KAJ3254811.1"/>
    <property type="molecule type" value="Genomic_DNA"/>
</dbReference>
<feature type="region of interest" description="Disordered" evidence="1">
    <location>
        <begin position="148"/>
        <end position="169"/>
    </location>
</feature>
<proteinExistence type="predicted"/>
<feature type="region of interest" description="Disordered" evidence="1">
    <location>
        <begin position="865"/>
        <end position="890"/>
    </location>
</feature>
<reference evidence="3" key="1">
    <citation type="submission" date="2020-05" db="EMBL/GenBank/DDBJ databases">
        <title>Phylogenomic resolution of chytrid fungi.</title>
        <authorList>
            <person name="Stajich J.E."/>
            <person name="Amses K."/>
            <person name="Simmons R."/>
            <person name="Seto K."/>
            <person name="Myers J."/>
            <person name="Bonds A."/>
            <person name="Quandt C.A."/>
            <person name="Barry K."/>
            <person name="Liu P."/>
            <person name="Grigoriev I."/>
            <person name="Longcore J.E."/>
            <person name="James T.Y."/>
        </authorList>
    </citation>
    <scope>NUCLEOTIDE SEQUENCE</scope>
    <source>
        <strain evidence="3">PLAUS21</strain>
    </source>
</reference>
<sequence length="890" mass="100013">MPVKIKVKKLEKKELTLFDNAVRIVVDSTASLIILSTVLYLVYGGISSIGSTDKTLVESNRVTGWHFWRQNTASEPVLVNQRDQANTSNQEGIATALKEQQNHTASVVNKNTKNIKDQVVESEKNSLNESSNSEPSWKDVKWLGEQSKTIGKDNPTSIPAPNGKIETKKESTDSWIKYNSFWSGSDTKQKVQKENQNRPAENSARTNAKATLHTITPNKHQRSIWSYFFNVENESKEASELSKREINIPETSETSISNEREERSSFISFGSKIWNSILSKVTVKEIEPTATKTQPVLAKENINKKEPMISMLHHSSHSSSSTRYTPVATVNDVGKDSNTKNNLSPPNEIRGKDDSSASTQERITLAEKELLDILTVSFIENNGMGMASTGGIILKYAWVNGAKMVETRDEHQAFGSYSLQPKNNQKVGSLQRPKHSLPKLQTIDDIKKLLELKQQPISKVSPVIEQEKGQSAINKVKGILNKYSNEKESKKVSKIKMDDEKRGMKEQVNTEVQSGEKEMGKFKIESVLSFLLNKEEPKSLQGAVDPDILPTSPISEQESKLQTLWSSILNPEYRMTSNGAASELGNDLQIGIPNEDIFKGNRVLAYLSSILVQDAEQPISEKTDSNQGNNSQQETTDDVKKIVSALLQQNRDIMNWHRGNNYTRAISGLIPDFTFDVNQIPQLKSVEEFKEYYKQLRKAKKEGANREISGSKIQVQLINQTLNKSSEYNLHDEQLSIDKNQKNHQEQMNHPNGNLGTLLENQISSSDTLAKVKLLLEAKDNSFEKQTKESTLEKCKSKKKGTLNLMSDCISPSTIKTSPKENSQYWSMFAGIFNPVYDPHDNEPKHQSISKGFDWSFILNDKVENEVAQEPNSSDDEAKDTMNRKGKNIL</sequence>
<feature type="transmembrane region" description="Helical" evidence="2">
    <location>
        <begin position="21"/>
        <end position="43"/>
    </location>
</feature>
<protein>
    <recommendedName>
        <fullName evidence="5">Transmembrane protein</fullName>
    </recommendedName>
</protein>
<evidence type="ECO:0000256" key="2">
    <source>
        <dbReference type="SAM" id="Phobius"/>
    </source>
</evidence>
<feature type="compositionally biased region" description="Polar residues" evidence="1">
    <location>
        <begin position="148"/>
        <end position="159"/>
    </location>
</feature>
<dbReference type="Proteomes" id="UP001210925">
    <property type="component" value="Unassembled WGS sequence"/>
</dbReference>